<evidence type="ECO:0000256" key="1">
    <source>
        <dbReference type="SAM" id="Phobius"/>
    </source>
</evidence>
<dbReference type="RefSeq" id="WP_062164691.1">
    <property type="nucleotide sequence ID" value="NZ_AP014690.1"/>
</dbReference>
<dbReference type="AlphaFoldDB" id="A0AAN4U3A0"/>
<keyword evidence="1" id="KW-1133">Transmembrane helix</keyword>
<evidence type="ECO:0000313" key="2">
    <source>
        <dbReference type="EMBL" id="GEL54326.1"/>
    </source>
</evidence>
<dbReference type="EMBL" id="BJVS01000007">
    <property type="protein sequence ID" value="GEL54326.1"/>
    <property type="molecule type" value="Genomic_DNA"/>
</dbReference>
<organism evidence="2 3">
    <name type="scientific">Asaia bogorensis NBRC 16594</name>
    <dbReference type="NCBI Taxonomy" id="1231624"/>
    <lineage>
        <taxon>Bacteria</taxon>
        <taxon>Pseudomonadati</taxon>
        <taxon>Pseudomonadota</taxon>
        <taxon>Alphaproteobacteria</taxon>
        <taxon>Acetobacterales</taxon>
        <taxon>Acetobacteraceae</taxon>
        <taxon>Asaia</taxon>
    </lineage>
</organism>
<comment type="caution">
    <text evidence="2">The sequence shown here is derived from an EMBL/GenBank/DDBJ whole genome shotgun (WGS) entry which is preliminary data.</text>
</comment>
<keyword evidence="1" id="KW-0812">Transmembrane</keyword>
<protein>
    <submittedName>
        <fullName evidence="2">Uncharacterized protein</fullName>
    </submittedName>
</protein>
<evidence type="ECO:0000313" key="3">
    <source>
        <dbReference type="Proteomes" id="UP000321287"/>
    </source>
</evidence>
<name>A0AAN4U3A0_9PROT</name>
<keyword evidence="3" id="KW-1185">Reference proteome</keyword>
<dbReference type="GeneID" id="78226599"/>
<dbReference type="Proteomes" id="UP000321287">
    <property type="component" value="Unassembled WGS sequence"/>
</dbReference>
<keyword evidence="1" id="KW-0472">Membrane</keyword>
<feature type="transmembrane region" description="Helical" evidence="1">
    <location>
        <begin position="76"/>
        <end position="102"/>
    </location>
</feature>
<proteinExistence type="predicted"/>
<accession>A0AAN4U3A0</accession>
<gene>
    <name evidence="2" type="ORF">ABO01nite_23330</name>
</gene>
<reference evidence="2 3" key="1">
    <citation type="submission" date="2019-07" db="EMBL/GenBank/DDBJ databases">
        <title>Whole genome shotgun sequence of Asaia bogorensis NBRC 16594.</title>
        <authorList>
            <person name="Hosoyama A."/>
            <person name="Uohara A."/>
            <person name="Ohji S."/>
            <person name="Ichikawa N."/>
        </authorList>
    </citation>
    <scope>NUCLEOTIDE SEQUENCE [LARGE SCALE GENOMIC DNA]</scope>
    <source>
        <strain evidence="2 3">NBRC 16594</strain>
    </source>
</reference>
<sequence length="112" mass="12683">MRPSRDETDDEFDDGGTPMWRQMQADMVAEMPQLRERKPEKASARKPTGQVRRVVTTAPKQATHGRWMAPHDVSSAALLLIVCGPVVIYFMVVFAVFAYWLLDDAITAWLGF</sequence>